<evidence type="ECO:0000313" key="2">
    <source>
        <dbReference type="Proteomes" id="UP000272810"/>
    </source>
</evidence>
<protein>
    <submittedName>
        <fullName evidence="1">Uncharacterized protein</fullName>
    </submittedName>
</protein>
<proteinExistence type="predicted"/>
<accession>A0A385UEB0</accession>
<reference evidence="1 2" key="1">
    <citation type="submission" date="2018-08" db="EMBL/GenBank/DDBJ databases">
        <authorList>
            <person name="Adusei M."/>
            <person name="Benson E.L."/>
            <person name="Broder R.E."/>
            <person name="Bruner T.L."/>
            <person name="Chilel M.S."/>
            <person name="Colon E."/>
            <person name="Giovanelli J.S."/>
            <person name="Goodman D.J."/>
            <person name="He Y."/>
            <person name="Kamiyasu R.A."/>
            <person name="Lampon M.J."/>
            <person name="Ospina-Giraldo M.D."/>
            <person name="Randall A.N."/>
            <person name="Tarapata L.R."/>
            <person name="Xu X."/>
            <person name="Zhang C."/>
            <person name="Garlena R.A."/>
            <person name="Russell D.A."/>
            <person name="Pope W.H."/>
            <person name="Jacobs-Sera D."/>
            <person name="Hatfull G.F."/>
        </authorList>
    </citation>
    <scope>NUCLEOTIDE SEQUENCE [LARGE SCALE GENOMIC DNA]</scope>
</reference>
<dbReference type="Proteomes" id="UP000272810">
    <property type="component" value="Segment"/>
</dbReference>
<gene>
    <name evidence="1" type="primary">31</name>
    <name evidence="1" type="ORF">SEA_LITTLELAF_31</name>
</gene>
<organism evidence="1 2">
    <name type="scientific">Mycobacterium phage LittleLaf</name>
    <dbReference type="NCBI Taxonomy" id="2301615"/>
    <lineage>
        <taxon>Viruses</taxon>
        <taxon>Duplodnaviria</taxon>
        <taxon>Heunggongvirae</taxon>
        <taxon>Uroviricota</taxon>
        <taxon>Caudoviricetes</taxon>
        <taxon>Marvinvirus</taxon>
        <taxon>Marvinvirus marvin</taxon>
    </lineage>
</organism>
<sequence>MNYNSAHHKLRRTRGKASAHSCVECGGPASDWAYLGGDPDEQWCEQYQRTFSLNFDLYVPKCRRCHLATDLAVEVCSRGHEMTGDNVYVIPKTGRRRCRKCQNDSCRKWRESQHA</sequence>
<dbReference type="EMBL" id="MH727553">
    <property type="protein sequence ID" value="AYB69921.1"/>
    <property type="molecule type" value="Genomic_DNA"/>
</dbReference>
<evidence type="ECO:0000313" key="1">
    <source>
        <dbReference type="EMBL" id="AYB69921.1"/>
    </source>
</evidence>
<name>A0A385UEB0_9CAUD</name>